<dbReference type="PROSITE" id="PS00551">
    <property type="entry name" value="MOLYBDOPTERIN_PROK_1"/>
    <property type="match status" value="1"/>
</dbReference>
<dbReference type="InterPro" id="IPR009010">
    <property type="entry name" value="Asp_de-COase-like_dom_sf"/>
</dbReference>
<dbReference type="Pfam" id="PF07992">
    <property type="entry name" value="Pyr_redox_2"/>
    <property type="match status" value="1"/>
</dbReference>
<keyword evidence="15" id="KW-0411">Iron-sulfur</keyword>
<dbReference type="Gene3D" id="1.10.10.1100">
    <property type="entry name" value="BFD-like [2Fe-2S]-binding domain"/>
    <property type="match status" value="1"/>
</dbReference>
<keyword evidence="5" id="KW-0004">4Fe-4S</keyword>
<evidence type="ECO:0000256" key="7">
    <source>
        <dbReference type="ARBA" id="ARBA00022630"/>
    </source>
</evidence>
<dbReference type="InterPro" id="IPR023753">
    <property type="entry name" value="FAD/NAD-binding_dom"/>
</dbReference>
<comment type="caution">
    <text evidence="21">The sequence shown here is derived from an EMBL/GenBank/DDBJ whole genome shotgun (WGS) entry which is preliminary data.</text>
</comment>
<feature type="domain" description="4Fe-4S Mo/W bis-MGD-type" evidence="20">
    <location>
        <begin position="3"/>
        <end position="59"/>
    </location>
</feature>
<keyword evidence="12" id="KW-0813">Transport</keyword>
<dbReference type="Pfam" id="PF01568">
    <property type="entry name" value="Molydop_binding"/>
    <property type="match status" value="1"/>
</dbReference>
<evidence type="ECO:0000256" key="3">
    <source>
        <dbReference type="ARBA" id="ARBA00001974"/>
    </source>
</evidence>
<dbReference type="InterPro" id="IPR041957">
    <property type="entry name" value="CT_Nitrate-R-NapA-like"/>
</dbReference>
<dbReference type="InterPro" id="IPR006657">
    <property type="entry name" value="MoPterin_dinucl-bd_dom"/>
</dbReference>
<evidence type="ECO:0000313" key="22">
    <source>
        <dbReference type="Proteomes" id="UP000027821"/>
    </source>
</evidence>
<dbReference type="OrthoDB" id="9792592at2"/>
<evidence type="ECO:0000256" key="1">
    <source>
        <dbReference type="ARBA" id="ARBA00001942"/>
    </source>
</evidence>
<dbReference type="Gene3D" id="2.40.40.20">
    <property type="match status" value="1"/>
</dbReference>
<evidence type="ECO:0000256" key="15">
    <source>
        <dbReference type="ARBA" id="ARBA00023014"/>
    </source>
</evidence>
<dbReference type="InterPro" id="IPR036188">
    <property type="entry name" value="FAD/NAD-bd_sf"/>
</dbReference>
<dbReference type="FunFam" id="2.40.40.20:FF:000005">
    <property type="entry name" value="Periplasmic nitrate reductase"/>
    <property type="match status" value="1"/>
</dbReference>
<keyword evidence="8" id="KW-0479">Metal-binding</keyword>
<keyword evidence="11" id="KW-0274">FAD</keyword>
<evidence type="ECO:0000256" key="9">
    <source>
        <dbReference type="ARBA" id="ARBA00022729"/>
    </source>
</evidence>
<comment type="similarity">
    <text evidence="4">Belongs to the prokaryotic molybdopterin-containing oxidoreductase family. NasA/NapA/NarB subfamily.</text>
</comment>
<evidence type="ECO:0000313" key="21">
    <source>
        <dbReference type="EMBL" id="KEO72314.1"/>
    </source>
</evidence>
<keyword evidence="22" id="KW-1185">Reference proteome</keyword>
<evidence type="ECO:0000256" key="19">
    <source>
        <dbReference type="ARBA" id="ARBA00067026"/>
    </source>
</evidence>
<dbReference type="Proteomes" id="UP000027821">
    <property type="component" value="Unassembled WGS sequence"/>
</dbReference>
<evidence type="ECO:0000256" key="17">
    <source>
        <dbReference type="ARBA" id="ARBA00052176"/>
    </source>
</evidence>
<dbReference type="Gene3D" id="3.50.50.60">
    <property type="entry name" value="FAD/NAD(P)-binding domain"/>
    <property type="match status" value="2"/>
</dbReference>
<dbReference type="CDD" id="cd02791">
    <property type="entry name" value="MopB_CT_Nitrate-R-NapA-like"/>
    <property type="match status" value="1"/>
</dbReference>
<dbReference type="GO" id="GO:0046872">
    <property type="term" value="F:metal ion binding"/>
    <property type="evidence" value="ECO:0007669"/>
    <property type="project" value="UniProtKB-KW"/>
</dbReference>
<dbReference type="GO" id="GO:0016020">
    <property type="term" value="C:membrane"/>
    <property type="evidence" value="ECO:0007669"/>
    <property type="project" value="TreeGrafter"/>
</dbReference>
<dbReference type="Pfam" id="PF18267">
    <property type="entry name" value="Rubredoxin_C"/>
    <property type="match status" value="1"/>
</dbReference>
<dbReference type="Gene3D" id="3.30.390.30">
    <property type="match status" value="1"/>
</dbReference>
<keyword evidence="16" id="KW-0534">Nitrate assimilation</keyword>
<keyword evidence="14" id="KW-0408">Iron</keyword>
<keyword evidence="7" id="KW-0285">Flavoprotein</keyword>
<comment type="catalytic activity">
    <reaction evidence="17">
        <text>2 Fe(II)-[cytochrome] + nitrate + 2 H(+) = 2 Fe(III)-[cytochrome] + nitrite + H2O</text>
        <dbReference type="Rhea" id="RHEA:12909"/>
        <dbReference type="Rhea" id="RHEA-COMP:11777"/>
        <dbReference type="Rhea" id="RHEA-COMP:11778"/>
        <dbReference type="ChEBI" id="CHEBI:15377"/>
        <dbReference type="ChEBI" id="CHEBI:15378"/>
        <dbReference type="ChEBI" id="CHEBI:16301"/>
        <dbReference type="ChEBI" id="CHEBI:17632"/>
        <dbReference type="ChEBI" id="CHEBI:29033"/>
        <dbReference type="ChEBI" id="CHEBI:29034"/>
        <dbReference type="EC" id="1.9.6.1"/>
    </reaction>
</comment>
<dbReference type="InterPro" id="IPR016156">
    <property type="entry name" value="FAD/NAD-linked_Rdtase_dimer_sf"/>
</dbReference>
<dbReference type="eggNOG" id="COG1251">
    <property type="taxonomic scope" value="Bacteria"/>
</dbReference>
<keyword evidence="10" id="KW-0574">Periplasm</keyword>
<dbReference type="InterPro" id="IPR007419">
    <property type="entry name" value="BFD-like_2Fe2S-bd_dom"/>
</dbReference>
<dbReference type="EC" id="1.9.6.1" evidence="19"/>
<keyword evidence="6" id="KW-0500">Molybdenum</keyword>
<dbReference type="PRINTS" id="PR00368">
    <property type="entry name" value="FADPNR"/>
</dbReference>
<dbReference type="GO" id="GO:0051539">
    <property type="term" value="F:4 iron, 4 sulfur cluster binding"/>
    <property type="evidence" value="ECO:0007669"/>
    <property type="project" value="UniProtKB-KW"/>
</dbReference>
<evidence type="ECO:0000256" key="14">
    <source>
        <dbReference type="ARBA" id="ARBA00023004"/>
    </source>
</evidence>
<dbReference type="GO" id="GO:0042128">
    <property type="term" value="P:nitrate assimilation"/>
    <property type="evidence" value="ECO:0007669"/>
    <property type="project" value="UniProtKB-KW"/>
</dbReference>
<dbReference type="Gene3D" id="3.40.50.740">
    <property type="match status" value="1"/>
</dbReference>
<dbReference type="STRING" id="1048983.EL17_16325"/>
<evidence type="ECO:0000256" key="11">
    <source>
        <dbReference type="ARBA" id="ARBA00022827"/>
    </source>
</evidence>
<dbReference type="EMBL" id="JMIH01000024">
    <property type="protein sequence ID" value="KEO72314.1"/>
    <property type="molecule type" value="Genomic_DNA"/>
</dbReference>
<dbReference type="eggNOG" id="COG0243">
    <property type="taxonomic scope" value="Bacteria"/>
</dbReference>
<evidence type="ECO:0000256" key="18">
    <source>
        <dbReference type="ARBA" id="ARBA00055000"/>
    </source>
</evidence>
<evidence type="ECO:0000256" key="10">
    <source>
        <dbReference type="ARBA" id="ARBA00022764"/>
    </source>
</evidence>
<dbReference type="GO" id="GO:0045333">
    <property type="term" value="P:cellular respiration"/>
    <property type="evidence" value="ECO:0007669"/>
    <property type="project" value="UniProtKB-ARBA"/>
</dbReference>
<dbReference type="SUPFAM" id="SSF53706">
    <property type="entry name" value="Formate dehydrogenase/DMSO reductase, domains 1-3"/>
    <property type="match status" value="1"/>
</dbReference>
<evidence type="ECO:0000256" key="6">
    <source>
        <dbReference type="ARBA" id="ARBA00022505"/>
    </source>
</evidence>
<evidence type="ECO:0000256" key="13">
    <source>
        <dbReference type="ARBA" id="ARBA00023002"/>
    </source>
</evidence>
<dbReference type="PANTHER" id="PTHR43105:SF9">
    <property type="entry name" value="NADPH-FE(3+) OXIDOREDUCTASE SUBUNIT ALPHA"/>
    <property type="match status" value="1"/>
</dbReference>
<dbReference type="InterPro" id="IPR041854">
    <property type="entry name" value="BFD-like_2Fe2S-bd_dom_sf"/>
</dbReference>
<proteinExistence type="inferred from homology"/>
<dbReference type="InterPro" id="IPR006656">
    <property type="entry name" value="Mopterin_OxRdtase"/>
</dbReference>
<comment type="cofactor">
    <cofactor evidence="1">
        <name>Mo-bis(molybdopterin guanine dinucleotide)</name>
        <dbReference type="ChEBI" id="CHEBI:60539"/>
    </cofactor>
</comment>
<keyword evidence="12" id="KW-0249">Electron transport</keyword>
<gene>
    <name evidence="21" type="ORF">EL17_16325</name>
</gene>
<dbReference type="SUPFAM" id="SSF51905">
    <property type="entry name" value="FAD/NAD(P)-binding domain"/>
    <property type="match status" value="2"/>
</dbReference>
<dbReference type="RefSeq" id="WP_035076702.1">
    <property type="nucleotide sequence ID" value="NZ_JMIH01000024.1"/>
</dbReference>
<dbReference type="PANTHER" id="PTHR43105">
    <property type="entry name" value="RESPIRATORY NITRATE REDUCTASE"/>
    <property type="match status" value="1"/>
</dbReference>
<dbReference type="PROSITE" id="PS51669">
    <property type="entry name" value="4FE4S_MOW_BIS_MGD"/>
    <property type="match status" value="1"/>
</dbReference>
<evidence type="ECO:0000256" key="8">
    <source>
        <dbReference type="ARBA" id="ARBA00022723"/>
    </source>
</evidence>
<dbReference type="Gene3D" id="3.40.228.10">
    <property type="entry name" value="Dimethylsulfoxide Reductase, domain 2"/>
    <property type="match status" value="1"/>
</dbReference>
<dbReference type="CDD" id="cd02754">
    <property type="entry name" value="MopB_Nitrate-R-NapA-like"/>
    <property type="match status" value="1"/>
</dbReference>
<organism evidence="21 22">
    <name type="scientific">Anditalea andensis</name>
    <dbReference type="NCBI Taxonomy" id="1048983"/>
    <lineage>
        <taxon>Bacteria</taxon>
        <taxon>Pseudomonadati</taxon>
        <taxon>Bacteroidota</taxon>
        <taxon>Cytophagia</taxon>
        <taxon>Cytophagales</taxon>
        <taxon>Cytophagaceae</taxon>
        <taxon>Anditalea</taxon>
    </lineage>
</organism>
<sequence length="1171" mass="129206">MILEKKKSTCSYCGVGCGVLISKDKKGKIKVEGDPEHPVNKGMLCSKGMNLHYVVEDKSDRLLYPQMRWGKGHALEKVEWDTALTRAAAVFKSMIEKFGSDAVGYYVSGQCLTEEYYLVNKLTKGYLKTNNIDTNSRLCMSSAVMGYVQTLGEDAVPVAYEDIELADCFLVAGANPAWCHPIIWRRVEMQKERNPETKIIVVDPRKTQTCALADLHLQILPGTDTVLFQAIGRCLIEGGNIDWSFIKNHTDGFEAYQEQVMQVSVADAAQMCGVPEDQIVQAATYIAGSKGFLSMWAMGLNQSADGVNKNLSLIDINLITGHIGKPGSGPFSLTGQPNAMGGREVGGMSTLLSSHRKLHDAAHRKEVADFWGVEDLPSKPGLTATQMVEALEEGTMKAIWIICTNPMISLPDARRVENALKKAKFVVVQDISLHAATIPFADLVLPAAGWAEKEGTMTNSERRISYLHKSVAPPGEAIPDAEIIIRFAKKMGFSGFDYKDMGSVFQEHAALTKGTNIDISELDYEYLKSHGTAQWPFVSSAQSGKARLFEDRIFYTPNGRAQIKISGPQSDLEALTPDFPLILTTGRIRDQWHTMTRTGKVNKLKKHVPIPLLEIHPEDAISRKIGDGDTVEIKSRRGTVRVRAQVSESIREGVVFLPMHWGKILGADFAMVNNLTGNAIDPVSKQPDFKYSAVEVMKYTKPKQKVVVIGAGAAAYRFITTYRELNLEDEIQVFSQEKHPFYNRVLLPDYVNQHKSWLDLQKFKAGELEKLDIHLFVKNGIASIDKTNKTVTDEKGRIHHYDLLVMATGSRAFIPADAPMHLPGVFTMRNKKNADDLVEYMGGKGHVLIVGGGLLGLELAASLREIAIKVTIVQLASRLMERQLDQTSSSLLREKIEEMGVTLYLNNQVDRLVPYLGEERMKANLKSGATVECNAVVYAIGTRPNIELAKSAGIACGFGVKVNDYLQTSDPHIFAMGEIAEHRQKLNGITAAAEHQADVAARYINGDLLSIYQGSVLMNILKFADLDLCSIGMPEIPVNATGYEEILLIDTAQTYYKKCIVYQDRLVGAILMGDKTEFAEFKNLIEEKTELSDKRQELLRGKSNKEALIGNLVCSCGNVGTGNLEKQISAGCADFRQLCQQTGAGMGCGSCKPEIKHILNRFTKLHASLPL</sequence>
<dbReference type="InterPro" id="IPR006963">
    <property type="entry name" value="Mopterin_OxRdtase_4Fe-4S_dom"/>
</dbReference>
<dbReference type="Pfam" id="PF04324">
    <property type="entry name" value="Fer2_BFD"/>
    <property type="match status" value="1"/>
</dbReference>
<dbReference type="GO" id="GO:0043546">
    <property type="term" value="F:molybdopterin cofactor binding"/>
    <property type="evidence" value="ECO:0007669"/>
    <property type="project" value="InterPro"/>
</dbReference>
<dbReference type="AlphaFoldDB" id="A0A074KTS5"/>
<evidence type="ECO:0000256" key="12">
    <source>
        <dbReference type="ARBA" id="ARBA00022982"/>
    </source>
</evidence>
<dbReference type="SUPFAM" id="SSF50692">
    <property type="entry name" value="ADC-like"/>
    <property type="match status" value="1"/>
</dbReference>
<dbReference type="PRINTS" id="PR00411">
    <property type="entry name" value="PNDRDTASEI"/>
</dbReference>
<dbReference type="Pfam" id="PF04879">
    <property type="entry name" value="Molybdop_Fe4S4"/>
    <property type="match status" value="1"/>
</dbReference>
<comment type="cofactor">
    <cofactor evidence="3">
        <name>FAD</name>
        <dbReference type="ChEBI" id="CHEBI:57692"/>
    </cofactor>
</comment>
<evidence type="ECO:0000256" key="4">
    <source>
        <dbReference type="ARBA" id="ARBA00008747"/>
    </source>
</evidence>
<reference evidence="21 22" key="1">
    <citation type="submission" date="2014-04" db="EMBL/GenBank/DDBJ databases">
        <title>Characterization and application of a salt tolerant electro-active bacterium.</title>
        <authorList>
            <person name="Yang L."/>
            <person name="Wei S."/>
            <person name="Tay Q.X.M."/>
        </authorList>
    </citation>
    <scope>NUCLEOTIDE SEQUENCE [LARGE SCALE GENOMIC DNA]</scope>
    <source>
        <strain evidence="21 22">LY1</strain>
    </source>
</reference>
<name>A0A074KTS5_9BACT</name>
<dbReference type="Pfam" id="PF00384">
    <property type="entry name" value="Molybdopterin"/>
    <property type="match status" value="1"/>
</dbReference>
<protein>
    <recommendedName>
        <fullName evidence="19">nitrate reductase (cytochrome)</fullName>
        <ecNumber evidence="19">1.9.6.1</ecNumber>
    </recommendedName>
</protein>
<comment type="function">
    <text evidence="18">Catalytic subunit of the periplasmic nitrate reductase complex NapAB. Receives electrons from NapB and catalyzes the reduction of nitrate to nitrite.</text>
</comment>
<keyword evidence="9" id="KW-0732">Signal</keyword>
<dbReference type="Gene3D" id="2.20.25.90">
    <property type="entry name" value="ADC-like domains"/>
    <property type="match status" value="1"/>
</dbReference>
<dbReference type="InterPro" id="IPR050123">
    <property type="entry name" value="Prok_molybdopt-oxidoreductase"/>
</dbReference>
<dbReference type="InterPro" id="IPR041575">
    <property type="entry name" value="Rubredoxin_C"/>
</dbReference>
<accession>A0A074KTS5</accession>
<dbReference type="SMART" id="SM00926">
    <property type="entry name" value="Molybdop_Fe4S4"/>
    <property type="match status" value="1"/>
</dbReference>
<evidence type="ECO:0000256" key="16">
    <source>
        <dbReference type="ARBA" id="ARBA00023063"/>
    </source>
</evidence>
<keyword evidence="13" id="KW-0560">Oxidoreductase</keyword>
<dbReference type="GO" id="GO:0050140">
    <property type="term" value="F:nitrate reductase (cytochrome) activity"/>
    <property type="evidence" value="ECO:0007669"/>
    <property type="project" value="UniProtKB-EC"/>
</dbReference>
<comment type="cofactor">
    <cofactor evidence="2">
        <name>[4Fe-4S] cluster</name>
        <dbReference type="ChEBI" id="CHEBI:49883"/>
    </cofactor>
</comment>
<dbReference type="InterPro" id="IPR027467">
    <property type="entry name" value="MopterinOxRdtase_cofactor_BS"/>
</dbReference>
<evidence type="ECO:0000256" key="5">
    <source>
        <dbReference type="ARBA" id="ARBA00022485"/>
    </source>
</evidence>
<evidence type="ECO:0000256" key="2">
    <source>
        <dbReference type="ARBA" id="ARBA00001966"/>
    </source>
</evidence>
<evidence type="ECO:0000259" key="20">
    <source>
        <dbReference type="PROSITE" id="PS51669"/>
    </source>
</evidence>